<feature type="compositionally biased region" description="Polar residues" evidence="1">
    <location>
        <begin position="10"/>
        <end position="19"/>
    </location>
</feature>
<accession>A0AAU9NWZ9</accession>
<dbReference type="Proteomes" id="UP001157418">
    <property type="component" value="Unassembled WGS sequence"/>
</dbReference>
<keyword evidence="3" id="KW-1185">Reference proteome</keyword>
<evidence type="ECO:0000256" key="1">
    <source>
        <dbReference type="SAM" id="MobiDB-lite"/>
    </source>
</evidence>
<protein>
    <submittedName>
        <fullName evidence="2">Uncharacterized protein</fullName>
    </submittedName>
</protein>
<dbReference type="AlphaFoldDB" id="A0AAU9NWZ9"/>
<organism evidence="2 3">
    <name type="scientific">Lactuca virosa</name>
    <dbReference type="NCBI Taxonomy" id="75947"/>
    <lineage>
        <taxon>Eukaryota</taxon>
        <taxon>Viridiplantae</taxon>
        <taxon>Streptophyta</taxon>
        <taxon>Embryophyta</taxon>
        <taxon>Tracheophyta</taxon>
        <taxon>Spermatophyta</taxon>
        <taxon>Magnoliopsida</taxon>
        <taxon>eudicotyledons</taxon>
        <taxon>Gunneridae</taxon>
        <taxon>Pentapetalae</taxon>
        <taxon>asterids</taxon>
        <taxon>campanulids</taxon>
        <taxon>Asterales</taxon>
        <taxon>Asteraceae</taxon>
        <taxon>Cichorioideae</taxon>
        <taxon>Cichorieae</taxon>
        <taxon>Lactucinae</taxon>
        <taxon>Lactuca</taxon>
    </lineage>
</organism>
<comment type="caution">
    <text evidence="2">The sequence shown here is derived from an EMBL/GenBank/DDBJ whole genome shotgun (WGS) entry which is preliminary data.</text>
</comment>
<proteinExistence type="predicted"/>
<sequence>MANKDDNRSTNELSRSSSQEQRKLPSVKTEESQFDPIKSYSKRGETSSKRSSACLDESLTLKTEDPYVLIQTEMPEKRTCEEPHGTADLWRGNVVGREAKELFEAVEHRYPNTFQRVQIRVTPFWLGNLKELHATIKRFMGLTVDTLAQEQITGLWQDFKDLEALGFDLSWAHKRLNMVARLKFGNEPLQKELMALEHSLGPLKERVDEIMKQLLKAHDMYMKALSEYENATKARNKKVEEMTRVFGPDFDRVLQDRLGYGMLPGY</sequence>
<reference evidence="2 3" key="1">
    <citation type="submission" date="2022-01" db="EMBL/GenBank/DDBJ databases">
        <authorList>
            <person name="Xiong W."/>
            <person name="Schranz E."/>
        </authorList>
    </citation>
    <scope>NUCLEOTIDE SEQUENCE [LARGE SCALE GENOMIC DNA]</scope>
</reference>
<feature type="region of interest" description="Disordered" evidence="1">
    <location>
        <begin position="1"/>
        <end position="53"/>
    </location>
</feature>
<name>A0AAU9NWZ9_9ASTR</name>
<evidence type="ECO:0000313" key="3">
    <source>
        <dbReference type="Proteomes" id="UP001157418"/>
    </source>
</evidence>
<gene>
    <name evidence="2" type="ORF">LVIROSA_LOCUS28288</name>
</gene>
<dbReference type="EMBL" id="CAKMRJ010005412">
    <property type="protein sequence ID" value="CAH1442291.1"/>
    <property type="molecule type" value="Genomic_DNA"/>
</dbReference>
<evidence type="ECO:0000313" key="2">
    <source>
        <dbReference type="EMBL" id="CAH1442291.1"/>
    </source>
</evidence>
<feature type="compositionally biased region" description="Basic and acidic residues" evidence="1">
    <location>
        <begin position="20"/>
        <end position="31"/>
    </location>
</feature>